<keyword evidence="2" id="KW-0489">Methyltransferase</keyword>
<dbReference type="SUPFAM" id="SSF53335">
    <property type="entry name" value="S-adenosyl-L-methionine-dependent methyltransferases"/>
    <property type="match status" value="1"/>
</dbReference>
<protein>
    <submittedName>
        <fullName evidence="2">Class I SAM-dependent methyltransferase</fullName>
    </submittedName>
</protein>
<keyword evidence="3" id="KW-1185">Reference proteome</keyword>
<reference evidence="2 3" key="1">
    <citation type="submission" date="2020-04" db="EMBL/GenBank/DDBJ databases">
        <title>Description of novel Gluconacetobacter.</title>
        <authorList>
            <person name="Sombolestani A."/>
        </authorList>
    </citation>
    <scope>NUCLEOTIDE SEQUENCE [LARGE SCALE GENOMIC DNA]</scope>
    <source>
        <strain evidence="2 3">LMG 27801</strain>
    </source>
</reference>
<keyword evidence="2" id="KW-0808">Transferase</keyword>
<comment type="caution">
    <text evidence="2">The sequence shown here is derived from an EMBL/GenBank/DDBJ whole genome shotgun (WGS) entry which is preliminary data.</text>
</comment>
<dbReference type="Proteomes" id="UP000559860">
    <property type="component" value="Unassembled WGS sequence"/>
</dbReference>
<dbReference type="EMBL" id="JABEQD010000008">
    <property type="protein sequence ID" value="MBB2169206.1"/>
    <property type="molecule type" value="Genomic_DNA"/>
</dbReference>
<dbReference type="InterPro" id="IPR050508">
    <property type="entry name" value="Methyltransf_Superfamily"/>
</dbReference>
<gene>
    <name evidence="2" type="ORF">HLH36_12715</name>
</gene>
<evidence type="ECO:0000259" key="1">
    <source>
        <dbReference type="Pfam" id="PF08241"/>
    </source>
</evidence>
<evidence type="ECO:0000313" key="2">
    <source>
        <dbReference type="EMBL" id="MBB2169206.1"/>
    </source>
</evidence>
<dbReference type="PANTHER" id="PTHR42912:SF93">
    <property type="entry name" value="N6-ADENOSINE-METHYLTRANSFERASE TMT1A"/>
    <property type="match status" value="1"/>
</dbReference>
<proteinExistence type="predicted"/>
<dbReference type="GO" id="GO:0008757">
    <property type="term" value="F:S-adenosylmethionine-dependent methyltransferase activity"/>
    <property type="evidence" value="ECO:0007669"/>
    <property type="project" value="InterPro"/>
</dbReference>
<sequence length="267" mass="29382">MSRDALRDFARDYAAHRAAEGRLYAEDALLGLPYLRHGPLARQWGVRARSFEALLGRIIRPLAASLGRGLQLLDLGAGNGWLSYRVALEGHDTTALDIRSDKVDGLGAAAPFLERSGGRMQTLDASFDAIPMPDASFDIAVFNASLHYATNLGAVLAEAARAVRPGGRLVILDSPFYRHEADGLAMVAEKLADAPCRFGAHAETLMSLPFIEFLTRERLSAASAPIGCAWRRSRVRYPLWYEIRPVVARLRRARAPSRFDLWSATRP</sequence>
<dbReference type="Pfam" id="PF08241">
    <property type="entry name" value="Methyltransf_11"/>
    <property type="match status" value="1"/>
</dbReference>
<name>A0A7W4IUB4_9PROT</name>
<feature type="domain" description="Methyltransferase type 11" evidence="1">
    <location>
        <begin position="73"/>
        <end position="171"/>
    </location>
</feature>
<dbReference type="InterPro" id="IPR029063">
    <property type="entry name" value="SAM-dependent_MTases_sf"/>
</dbReference>
<dbReference type="AlphaFoldDB" id="A0A7W4IUB4"/>
<dbReference type="PANTHER" id="PTHR42912">
    <property type="entry name" value="METHYLTRANSFERASE"/>
    <property type="match status" value="1"/>
</dbReference>
<dbReference type="RefSeq" id="WP_182986720.1">
    <property type="nucleotide sequence ID" value="NZ_JABEQD010000008.1"/>
</dbReference>
<dbReference type="GO" id="GO:0032259">
    <property type="term" value="P:methylation"/>
    <property type="evidence" value="ECO:0007669"/>
    <property type="project" value="UniProtKB-KW"/>
</dbReference>
<organism evidence="2 3">
    <name type="scientific">Gluconacetobacter aggeris</name>
    <dbReference type="NCBI Taxonomy" id="1286186"/>
    <lineage>
        <taxon>Bacteria</taxon>
        <taxon>Pseudomonadati</taxon>
        <taxon>Pseudomonadota</taxon>
        <taxon>Alphaproteobacteria</taxon>
        <taxon>Acetobacterales</taxon>
        <taxon>Acetobacteraceae</taxon>
        <taxon>Gluconacetobacter</taxon>
    </lineage>
</organism>
<accession>A0A7W4IUB4</accession>
<dbReference type="CDD" id="cd02440">
    <property type="entry name" value="AdoMet_MTases"/>
    <property type="match status" value="1"/>
</dbReference>
<dbReference type="Gene3D" id="3.40.50.150">
    <property type="entry name" value="Vaccinia Virus protein VP39"/>
    <property type="match status" value="1"/>
</dbReference>
<evidence type="ECO:0000313" key="3">
    <source>
        <dbReference type="Proteomes" id="UP000559860"/>
    </source>
</evidence>
<dbReference type="InterPro" id="IPR013216">
    <property type="entry name" value="Methyltransf_11"/>
</dbReference>